<evidence type="ECO:0000256" key="1">
    <source>
        <dbReference type="SAM" id="MobiDB-lite"/>
    </source>
</evidence>
<comment type="caution">
    <text evidence="2">The sequence shown here is derived from an EMBL/GenBank/DDBJ whole genome shotgun (WGS) entry which is preliminary data.</text>
</comment>
<gene>
    <name evidence="2" type="ORF">CK497_01460</name>
</gene>
<accession>A0ABX4HLC5</accession>
<keyword evidence="3" id="KW-1185">Reference proteome</keyword>
<dbReference type="EMBL" id="NSKA01000001">
    <property type="protein sequence ID" value="PAU73297.1"/>
    <property type="molecule type" value="Genomic_DNA"/>
</dbReference>
<protein>
    <submittedName>
        <fullName evidence="2">Uncharacterized protein</fullName>
    </submittedName>
</protein>
<sequence length="189" mass="20269">MTTTADQLTPKQNALASRVFVETMSELAKHRINHGKLEAIADELSSALRIGLSEINAVNPLTTEQVAKLERMLAESTPPPSSVSPLGERRIHSKEELALLEATRAKASNPICVLSATSSASPPGLSAAEAAYCQMAELRRKRKHEMALLESQALKARGKASCASCRDQGENGDPIHPQAMSCDSRGEQP</sequence>
<organism evidence="2 3">
    <name type="scientific">Vreelandella alkaliphila</name>
    <dbReference type="NCBI Taxonomy" id="272774"/>
    <lineage>
        <taxon>Bacteria</taxon>
        <taxon>Pseudomonadati</taxon>
        <taxon>Pseudomonadota</taxon>
        <taxon>Gammaproteobacteria</taxon>
        <taxon>Oceanospirillales</taxon>
        <taxon>Halomonadaceae</taxon>
        <taxon>Vreelandella</taxon>
    </lineage>
</organism>
<name>A0ABX4HLC5_9GAMM</name>
<feature type="region of interest" description="Disordered" evidence="1">
    <location>
        <begin position="155"/>
        <end position="189"/>
    </location>
</feature>
<dbReference type="RefSeq" id="WP_095602423.1">
    <property type="nucleotide sequence ID" value="NZ_NSKA01000001.1"/>
</dbReference>
<reference evidence="2 3" key="1">
    <citation type="submission" date="2017-08" db="EMBL/GenBank/DDBJ databases">
        <title>Halomonas binhaiensis sp. nov., isolated from saline alkaline soil.</title>
        <authorList>
            <person name="Wang D."/>
            <person name="Zhang G."/>
        </authorList>
    </citation>
    <scope>NUCLEOTIDE SEQUENCE [LARGE SCALE GENOMIC DNA]</scope>
    <source>
        <strain evidence="2 3">WN018</strain>
    </source>
</reference>
<evidence type="ECO:0000313" key="3">
    <source>
        <dbReference type="Proteomes" id="UP000218675"/>
    </source>
</evidence>
<dbReference type="Proteomes" id="UP000218675">
    <property type="component" value="Unassembled WGS sequence"/>
</dbReference>
<evidence type="ECO:0000313" key="2">
    <source>
        <dbReference type="EMBL" id="PAU73297.1"/>
    </source>
</evidence>
<proteinExistence type="predicted"/>